<dbReference type="EMBL" id="JBBXMP010000119">
    <property type="protein sequence ID" value="KAL0061934.1"/>
    <property type="molecule type" value="Genomic_DNA"/>
</dbReference>
<name>A0ABR2ZLT9_9AGAR</name>
<evidence type="ECO:0000256" key="2">
    <source>
        <dbReference type="SAM" id="MobiDB-lite"/>
    </source>
</evidence>
<organism evidence="3 4">
    <name type="scientific">Marasmius tenuissimus</name>
    <dbReference type="NCBI Taxonomy" id="585030"/>
    <lineage>
        <taxon>Eukaryota</taxon>
        <taxon>Fungi</taxon>
        <taxon>Dikarya</taxon>
        <taxon>Basidiomycota</taxon>
        <taxon>Agaricomycotina</taxon>
        <taxon>Agaricomycetes</taxon>
        <taxon>Agaricomycetidae</taxon>
        <taxon>Agaricales</taxon>
        <taxon>Marasmiineae</taxon>
        <taxon>Marasmiaceae</taxon>
        <taxon>Marasmius</taxon>
    </lineage>
</organism>
<feature type="coiled-coil region" evidence="1">
    <location>
        <begin position="21"/>
        <end position="59"/>
    </location>
</feature>
<feature type="compositionally biased region" description="Basic and acidic residues" evidence="2">
    <location>
        <begin position="426"/>
        <end position="440"/>
    </location>
</feature>
<feature type="compositionally biased region" description="Polar residues" evidence="2">
    <location>
        <begin position="535"/>
        <end position="546"/>
    </location>
</feature>
<evidence type="ECO:0000256" key="1">
    <source>
        <dbReference type="SAM" id="Coils"/>
    </source>
</evidence>
<reference evidence="3 4" key="1">
    <citation type="submission" date="2024-05" db="EMBL/GenBank/DDBJ databases">
        <title>A draft genome resource for the thread blight pathogen Marasmius tenuissimus strain MS-2.</title>
        <authorList>
            <person name="Yulfo-Soto G.E."/>
            <person name="Baruah I.K."/>
            <person name="Amoako-Attah I."/>
            <person name="Bukari Y."/>
            <person name="Meinhardt L.W."/>
            <person name="Bailey B.A."/>
            <person name="Cohen S.P."/>
        </authorList>
    </citation>
    <scope>NUCLEOTIDE SEQUENCE [LARGE SCALE GENOMIC DNA]</scope>
    <source>
        <strain evidence="3 4">MS-2</strain>
    </source>
</reference>
<evidence type="ECO:0000313" key="3">
    <source>
        <dbReference type="EMBL" id="KAL0061934.1"/>
    </source>
</evidence>
<sequence>MTTSRRFSTLPSLESSQQTHIDDLVQRNRTLNTTNMKLKEQVESEKSRAKATIHDIQTKWHAEQKQWREACDTLQACHRIAYLRLQGELENERWNVLTEQEANRKEKLARAQRDTTITKFQIRENELERTVEQLEEQVEDMRSGREQEMRAMREKVAELVVTLATREERLQATDKAYEELEDEIAELQKARAEKEVLSDSLSSQLERANLQLDGERTRNTDLERSNDELRRTNEDLKRQIDKWKSLENKGGAETESLRKRKVELEVQVQSLETKLAKREEELEKSKKRVKNLHDNRTDWQERAEEFIGKHEAVEAELEMASKEVAKLKSELNGLRKSSKSNTPPQAGPSRKKPKTPEAEISEDDVQEVADAISVPDPISPQAVADSQKRTAKRQAGRKREQQLVIDDDEVEIREVSPPVKTKGKGKARETTVDRESDQPKTKTRTKPASQPKTRKTAAKIASEETDSEIEEIPTPVEGKRKEKAAPPVAIKATGRRRKATTDDEGDEGAPPKNKRRKPNEDGPAPPSQPRGKSKPTPNSRTSNTTAAAPPVDDSASNLTLTKPKKRKINLYSTTGSTAVPTFDFSVGLPIPIPYISGLH</sequence>
<keyword evidence="1" id="KW-0175">Coiled coil</keyword>
<dbReference type="Proteomes" id="UP001437256">
    <property type="component" value="Unassembled WGS sequence"/>
</dbReference>
<keyword evidence="4" id="KW-1185">Reference proteome</keyword>
<evidence type="ECO:0000313" key="4">
    <source>
        <dbReference type="Proteomes" id="UP001437256"/>
    </source>
</evidence>
<feature type="region of interest" description="Disordered" evidence="2">
    <location>
        <begin position="275"/>
        <end position="294"/>
    </location>
</feature>
<feature type="compositionally biased region" description="Polar residues" evidence="2">
    <location>
        <begin position="570"/>
        <end position="579"/>
    </location>
</feature>
<proteinExistence type="predicted"/>
<protein>
    <submittedName>
        <fullName evidence="3">Uncharacterized protein</fullName>
    </submittedName>
</protein>
<feature type="region of interest" description="Disordered" evidence="2">
    <location>
        <begin position="328"/>
        <end position="580"/>
    </location>
</feature>
<accession>A0ABR2ZLT9</accession>
<gene>
    <name evidence="3" type="ORF">AAF712_011218</name>
</gene>
<comment type="caution">
    <text evidence="3">The sequence shown here is derived from an EMBL/GenBank/DDBJ whole genome shotgun (WGS) entry which is preliminary data.</text>
</comment>
<feature type="compositionally biased region" description="Basic and acidic residues" evidence="2">
    <location>
        <begin position="275"/>
        <end position="284"/>
    </location>
</feature>